<dbReference type="GO" id="GO:0008184">
    <property type="term" value="F:glycogen phosphorylase activity"/>
    <property type="evidence" value="ECO:0007669"/>
    <property type="project" value="InterPro"/>
</dbReference>
<dbReference type="PANTHER" id="PTHR42655">
    <property type="entry name" value="GLYCOGEN PHOSPHORYLASE"/>
    <property type="match status" value="1"/>
</dbReference>
<dbReference type="GO" id="GO:0030170">
    <property type="term" value="F:pyridoxal phosphate binding"/>
    <property type="evidence" value="ECO:0007669"/>
    <property type="project" value="InterPro"/>
</dbReference>
<evidence type="ECO:0000313" key="13">
    <source>
        <dbReference type="EMBL" id="QDZ14068.1"/>
    </source>
</evidence>
<dbReference type="Proteomes" id="UP000320216">
    <property type="component" value="Chromosome"/>
</dbReference>
<evidence type="ECO:0000256" key="6">
    <source>
        <dbReference type="ARBA" id="ARBA00022676"/>
    </source>
</evidence>
<accession>A0A5B8LZX2</accession>
<comment type="cofactor">
    <cofactor evidence="2">
        <name>pyridoxal 5'-phosphate</name>
        <dbReference type="ChEBI" id="CHEBI:597326"/>
    </cofactor>
</comment>
<dbReference type="OrthoDB" id="9760804at2"/>
<comment type="similarity">
    <text evidence="3">Belongs to the glycogen phosphorylase family.</text>
</comment>
<evidence type="ECO:0000256" key="2">
    <source>
        <dbReference type="ARBA" id="ARBA00001933"/>
    </source>
</evidence>
<dbReference type="Gene3D" id="3.40.50.2000">
    <property type="entry name" value="Glycogen Phosphorylase B"/>
    <property type="match status" value="3"/>
</dbReference>
<evidence type="ECO:0000256" key="1">
    <source>
        <dbReference type="ARBA" id="ARBA00001275"/>
    </source>
</evidence>
<dbReference type="KEGG" id="huw:FPZ11_04115"/>
<reference evidence="13 14" key="1">
    <citation type="submission" date="2019-07" db="EMBL/GenBank/DDBJ databases">
        <title>Full genome sequence of Humibacter sp. WJ7-1.</title>
        <authorList>
            <person name="Im W.-T."/>
        </authorList>
    </citation>
    <scope>NUCLEOTIDE SEQUENCE [LARGE SCALE GENOMIC DNA]</scope>
    <source>
        <strain evidence="13 14">WJ7-1</strain>
    </source>
</reference>
<evidence type="ECO:0000313" key="14">
    <source>
        <dbReference type="Proteomes" id="UP000320216"/>
    </source>
</evidence>
<evidence type="ECO:0000256" key="8">
    <source>
        <dbReference type="ARBA" id="ARBA00022898"/>
    </source>
</evidence>
<dbReference type="NCBIfam" id="TIGR02094">
    <property type="entry name" value="more_P_ylases"/>
    <property type="match status" value="1"/>
</dbReference>
<evidence type="ECO:0000256" key="5">
    <source>
        <dbReference type="ARBA" id="ARBA00022533"/>
    </source>
</evidence>
<evidence type="ECO:0000259" key="12">
    <source>
        <dbReference type="Pfam" id="PF11897"/>
    </source>
</evidence>
<comment type="function">
    <text evidence="10">Phosphorylase is an important allosteric enzyme in carbohydrate metabolism. Enzymes from different sources differ in their regulatory mechanisms and in their natural substrates. However, all known phosphorylases share catalytic and structural properties.</text>
</comment>
<keyword evidence="6" id="KW-0328">Glycosyltransferase</keyword>
<evidence type="ECO:0000256" key="9">
    <source>
        <dbReference type="ARBA" id="ARBA00023277"/>
    </source>
</evidence>
<dbReference type="InterPro" id="IPR035090">
    <property type="entry name" value="Pyridoxal_P_attach_site"/>
</dbReference>
<evidence type="ECO:0000256" key="7">
    <source>
        <dbReference type="ARBA" id="ARBA00022679"/>
    </source>
</evidence>
<dbReference type="GO" id="GO:0005975">
    <property type="term" value="P:carbohydrate metabolic process"/>
    <property type="evidence" value="ECO:0007669"/>
    <property type="project" value="InterPro"/>
</dbReference>
<evidence type="ECO:0000256" key="11">
    <source>
        <dbReference type="PIRSR" id="PIRSR000460-1"/>
    </source>
</evidence>
<feature type="domain" description="DUF3417" evidence="12">
    <location>
        <begin position="13"/>
        <end position="119"/>
    </location>
</feature>
<sequence length="852" mass="93224">MKAIRRFTVRAVIPESLHALDELAGNLRWSWHQPTRDLFRHVSEQLWRQTNHDPIALLGAVSPEHLADLANDEGFVGWANGLRDDLRRYIEEPRWYQSLPDAPRSIAYFSPEFGIAASLPQYSGGLGILAGDHLKSASDLGVPLTGVGLFYRSGYFAQSLSADGWQQESYPTFDPDGMPLSVLRHVDGTPALVALAVPDGRTLSARIWTTLVGRVRLLLLDTNIPENDDDLRGVTDRLYGGGGEHRLLQELLLGIGGVRALRVAGTLLGVQAPTVFHTNEGHAGFQGLERIAELIGDGLTFPQALEAVRAGTVFTTHTPVAAGIDRFEASLVRRYFEGHELVTGIDVDDVLRLGAEDYEGGAPGVFNMAVMGLRLAQRANGVSKLHGDVSRHMFAGLWPGFDFDEVPIGSVTNGVHAPTWTDPLLFELAQDALGTSDTAHADWFSPALSDDALWRVRGRLRENLVQDARTRLAAAWHRRSPSTITPPWLSAVLDPNVLTIGFARRVATYKRLTLMLHDKERLTRILNDPERPVQLVIAGKAHPADDGGKRLIQELVEFAARPEVRERLVFLPDYDITMAQTLYPGCDIWLNNPLRPLEACGTSGMKAALNGTLNLSILDGWWAEYFDGENGWAIPSADAAGDVAERDALEANALYDLIEHQIAPRFYDRDEGGVPARWMHQVRHTLTTLSPELSADRMVRQYVEDLYLPAAEEATGLGSDGYGGARRFAQWKARVTAAWPDIAVLHVESGGVDAVPEVGDRLRLRAYVALGELSPDDVTVEVVYGHAGEDDELVAPQHVRLEPRENSSGRAAAFEGVVPLDRSGAFGYTVRVVPSNPAMANPAELGLITSAG</sequence>
<dbReference type="EMBL" id="CP042305">
    <property type="protein sequence ID" value="QDZ14068.1"/>
    <property type="molecule type" value="Genomic_DNA"/>
</dbReference>
<evidence type="ECO:0000256" key="4">
    <source>
        <dbReference type="ARBA" id="ARBA00012591"/>
    </source>
</evidence>
<comment type="catalytic activity">
    <reaction evidence="1">
        <text>[(1-&gt;4)-alpha-D-glucosyl](n) + phosphate = [(1-&gt;4)-alpha-D-glucosyl](n-1) + alpha-D-glucose 1-phosphate</text>
        <dbReference type="Rhea" id="RHEA:41732"/>
        <dbReference type="Rhea" id="RHEA-COMP:9584"/>
        <dbReference type="Rhea" id="RHEA-COMP:9586"/>
        <dbReference type="ChEBI" id="CHEBI:15444"/>
        <dbReference type="ChEBI" id="CHEBI:43474"/>
        <dbReference type="ChEBI" id="CHEBI:58601"/>
        <dbReference type="EC" id="2.4.1.1"/>
    </reaction>
</comment>
<dbReference type="InterPro" id="IPR052182">
    <property type="entry name" value="Glycogen/Maltodextrin_Phosph"/>
</dbReference>
<keyword evidence="9" id="KW-0119">Carbohydrate metabolism</keyword>
<dbReference type="PROSITE" id="PS00102">
    <property type="entry name" value="PHOSPHORYLASE"/>
    <property type="match status" value="1"/>
</dbReference>
<dbReference type="InterPro" id="IPR000811">
    <property type="entry name" value="Glyco_trans_35"/>
</dbReference>
<dbReference type="AlphaFoldDB" id="A0A5B8LZX2"/>
<dbReference type="EC" id="2.4.1.1" evidence="4"/>
<organism evidence="13 14">
    <name type="scientific">Humibacter ginsenosidimutans</name>
    <dbReference type="NCBI Taxonomy" id="2599293"/>
    <lineage>
        <taxon>Bacteria</taxon>
        <taxon>Bacillati</taxon>
        <taxon>Actinomycetota</taxon>
        <taxon>Actinomycetes</taxon>
        <taxon>Micrococcales</taxon>
        <taxon>Microbacteriaceae</taxon>
        <taxon>Humibacter</taxon>
    </lineage>
</organism>
<protein>
    <recommendedName>
        <fullName evidence="4">glycogen phosphorylase</fullName>
        <ecNumber evidence="4">2.4.1.1</ecNumber>
    </recommendedName>
</protein>
<dbReference type="PIRSF" id="PIRSF000460">
    <property type="entry name" value="Pprylas_GlgP"/>
    <property type="match status" value="1"/>
</dbReference>
<keyword evidence="8 11" id="KW-0663">Pyridoxal phosphate</keyword>
<name>A0A5B8LZX2_9MICO</name>
<keyword evidence="5" id="KW-0021">Allosteric enzyme</keyword>
<dbReference type="InterPro" id="IPR024517">
    <property type="entry name" value="Glycogen_phosphorylase_DUF3417"/>
</dbReference>
<gene>
    <name evidence="13" type="ORF">FPZ11_04115</name>
</gene>
<feature type="modified residue" description="N6-(pyridoxal phosphate)lysine" evidence="11">
    <location>
        <position position="606"/>
    </location>
</feature>
<evidence type="ECO:0000256" key="10">
    <source>
        <dbReference type="ARBA" id="ARBA00025174"/>
    </source>
</evidence>
<evidence type="ECO:0000256" key="3">
    <source>
        <dbReference type="ARBA" id="ARBA00006047"/>
    </source>
</evidence>
<proteinExistence type="inferred from homology"/>
<dbReference type="Pfam" id="PF00343">
    <property type="entry name" value="Phosphorylase"/>
    <property type="match status" value="1"/>
</dbReference>
<dbReference type="InterPro" id="IPR011834">
    <property type="entry name" value="Agluc_phsphrylas"/>
</dbReference>
<dbReference type="PANTHER" id="PTHR42655:SF1">
    <property type="entry name" value="GLYCOGEN PHOSPHORYLASE"/>
    <property type="match status" value="1"/>
</dbReference>
<keyword evidence="7 13" id="KW-0808">Transferase</keyword>
<keyword evidence="14" id="KW-1185">Reference proteome</keyword>
<dbReference type="Pfam" id="PF11897">
    <property type="entry name" value="DUF3417"/>
    <property type="match status" value="1"/>
</dbReference>
<dbReference type="RefSeq" id="WP_146318603.1">
    <property type="nucleotide sequence ID" value="NZ_CP042305.1"/>
</dbReference>
<dbReference type="SUPFAM" id="SSF53756">
    <property type="entry name" value="UDP-Glycosyltransferase/glycogen phosphorylase"/>
    <property type="match status" value="1"/>
</dbReference>